<name>E6UVL0_VARPE</name>
<dbReference type="HOGENOM" id="CLU_841839_0_0_4"/>
<organism evidence="2 3">
    <name type="scientific">Variovorax paradoxus (strain EPS)</name>
    <dbReference type="NCBI Taxonomy" id="595537"/>
    <lineage>
        <taxon>Bacteria</taxon>
        <taxon>Pseudomonadati</taxon>
        <taxon>Pseudomonadota</taxon>
        <taxon>Betaproteobacteria</taxon>
        <taxon>Burkholderiales</taxon>
        <taxon>Comamonadaceae</taxon>
        <taxon>Variovorax</taxon>
    </lineage>
</organism>
<feature type="transmembrane region" description="Helical" evidence="1">
    <location>
        <begin position="58"/>
        <end position="77"/>
    </location>
</feature>
<dbReference type="KEGG" id="vpe:Varpa_5722"/>
<dbReference type="AlphaFoldDB" id="E6UVL0"/>
<protein>
    <submittedName>
        <fullName evidence="2">Uncharacterized protein</fullName>
    </submittedName>
</protein>
<sequence length="330" mass="34984">MTTSSIERVQRLPKDFALIALAIQAGVAVAGIGSQLIWSPYAEDMRRVYATAQTLVPMLSSAFVNWAFAALLTWCFARHTLDRRGPAGLARPGGARGIFGVVFLLLVLAQGYVLAPLVHQAALSYIQNTAGSMAAAGFVFALSSVLQLVLVALIAWFACWLALRRRSGGSAGGVDASAPAASSSSSRRAAIAWVVGVFFVCLQMLMSSLFQGWIGMQQAPGAGPLVLGWIVAPLVVLALTFWGAWMGAREAAQPRPLRAIAASALAFVLLQLVCIAIAIAWMLWVLRPGHVGNIVGPAVGLAVIYVVLMVMLTRSTVGWLYRRVQAAPAQ</sequence>
<evidence type="ECO:0000313" key="2">
    <source>
        <dbReference type="EMBL" id="ADU39875.1"/>
    </source>
</evidence>
<reference evidence="2 3" key="2">
    <citation type="journal article" date="2013" name="Genome Announc.">
        <title>Genome of the Root-Associated Plant Growth-Promoting Bacterium Variovorax paradoxus Strain EPS.</title>
        <authorList>
            <person name="Han J.I."/>
            <person name="Spain J.C."/>
            <person name="Leadbetter J.R."/>
            <person name="Ovchinnikova G."/>
            <person name="Goodwin L.A."/>
            <person name="Han C.S."/>
            <person name="Woyke T."/>
            <person name="Davenport K.W."/>
            <person name="Orwin P.M."/>
        </authorList>
    </citation>
    <scope>NUCLEOTIDE SEQUENCE [LARGE SCALE GENOMIC DNA]</scope>
    <source>
        <strain evidence="2 3">EPS</strain>
    </source>
</reference>
<dbReference type="EMBL" id="CP002417">
    <property type="protein sequence ID" value="ADU39875.1"/>
    <property type="molecule type" value="Genomic_DNA"/>
</dbReference>
<gene>
    <name evidence="2" type="ordered locus">Varpa_5722</name>
</gene>
<evidence type="ECO:0000256" key="1">
    <source>
        <dbReference type="SAM" id="Phobius"/>
    </source>
</evidence>
<feature type="transmembrane region" description="Helical" evidence="1">
    <location>
        <begin position="290"/>
        <end position="313"/>
    </location>
</feature>
<dbReference type="RefSeq" id="WP_013544070.1">
    <property type="nucleotide sequence ID" value="NC_014931.1"/>
</dbReference>
<feature type="transmembrane region" description="Helical" evidence="1">
    <location>
        <begin position="190"/>
        <end position="214"/>
    </location>
</feature>
<reference evidence="3" key="1">
    <citation type="submission" date="2010-12" db="EMBL/GenBank/DDBJ databases">
        <title>Complete sequence of Variovorax paradoxus EPS.</title>
        <authorList>
            <consortium name="US DOE Joint Genome Institute"/>
            <person name="Lucas S."/>
            <person name="Copeland A."/>
            <person name="Lapidus A."/>
            <person name="Cheng J.-F."/>
            <person name="Goodwin L."/>
            <person name="Pitluck S."/>
            <person name="Teshima H."/>
            <person name="Detter J.C."/>
            <person name="Han C."/>
            <person name="Tapia R."/>
            <person name="Land M."/>
            <person name="Hauser L."/>
            <person name="Kyrpides N."/>
            <person name="Ivanova N."/>
            <person name="Ovchinnikova G."/>
            <person name="Orwin P."/>
            <person name="Han J.-I.G."/>
            <person name="Woyke T."/>
        </authorList>
    </citation>
    <scope>NUCLEOTIDE SEQUENCE [LARGE SCALE GENOMIC DNA]</scope>
    <source>
        <strain evidence="3">EPS</strain>
    </source>
</reference>
<dbReference type="OrthoDB" id="8853121at2"/>
<accession>E6UVL0</accession>
<proteinExistence type="predicted"/>
<feature type="transmembrane region" description="Helical" evidence="1">
    <location>
        <begin position="226"/>
        <end position="248"/>
    </location>
</feature>
<feature type="transmembrane region" description="Helical" evidence="1">
    <location>
        <begin position="16"/>
        <end position="38"/>
    </location>
</feature>
<evidence type="ECO:0000313" key="3">
    <source>
        <dbReference type="Proteomes" id="UP000008917"/>
    </source>
</evidence>
<keyword evidence="1" id="KW-0812">Transmembrane</keyword>
<keyword evidence="1" id="KW-0472">Membrane</keyword>
<keyword evidence="1" id="KW-1133">Transmembrane helix</keyword>
<feature type="transmembrane region" description="Helical" evidence="1">
    <location>
        <begin position="138"/>
        <end position="163"/>
    </location>
</feature>
<feature type="transmembrane region" description="Helical" evidence="1">
    <location>
        <begin position="260"/>
        <end position="284"/>
    </location>
</feature>
<dbReference type="Proteomes" id="UP000008917">
    <property type="component" value="Chromosome"/>
</dbReference>
<feature type="transmembrane region" description="Helical" evidence="1">
    <location>
        <begin position="98"/>
        <end position="118"/>
    </location>
</feature>